<dbReference type="STRING" id="517418.Ctha_0403"/>
<dbReference type="GO" id="GO:0010181">
    <property type="term" value="F:FMN binding"/>
    <property type="evidence" value="ECO:0007669"/>
    <property type="project" value="UniProtKB-UniRule"/>
</dbReference>
<dbReference type="KEGG" id="cts:Ctha_0403"/>
<evidence type="ECO:0000256" key="6">
    <source>
        <dbReference type="ARBA" id="ARBA00022842"/>
    </source>
</evidence>
<dbReference type="eggNOG" id="COG1304">
    <property type="taxonomic scope" value="Bacteria"/>
</dbReference>
<feature type="binding site" evidence="11">
    <location>
        <position position="171"/>
    </location>
    <ligand>
        <name>substrate</name>
    </ligand>
</feature>
<comment type="catalytic activity">
    <reaction evidence="11">
        <text>isopentenyl diphosphate = dimethylallyl diphosphate</text>
        <dbReference type="Rhea" id="RHEA:23284"/>
        <dbReference type="ChEBI" id="CHEBI:57623"/>
        <dbReference type="ChEBI" id="CHEBI:128769"/>
        <dbReference type="EC" id="5.3.3.2"/>
    </reaction>
</comment>
<dbReference type="GO" id="GO:0070402">
    <property type="term" value="F:NADPH binding"/>
    <property type="evidence" value="ECO:0007669"/>
    <property type="project" value="UniProtKB-UniRule"/>
</dbReference>
<feature type="binding site" evidence="11">
    <location>
        <position position="136"/>
    </location>
    <ligand>
        <name>FMN</name>
        <dbReference type="ChEBI" id="CHEBI:58210"/>
    </ligand>
</feature>
<organism evidence="13 14">
    <name type="scientific">Chloroherpeton thalassium (strain ATCC 35110 / GB-78)</name>
    <dbReference type="NCBI Taxonomy" id="517418"/>
    <lineage>
        <taxon>Bacteria</taxon>
        <taxon>Pseudomonadati</taxon>
        <taxon>Chlorobiota</taxon>
        <taxon>Chlorobiia</taxon>
        <taxon>Chlorobiales</taxon>
        <taxon>Chloroherpetonaceae</taxon>
        <taxon>Chloroherpeton</taxon>
    </lineage>
</organism>
<accession>B3QU76</accession>
<dbReference type="GO" id="GO:0005737">
    <property type="term" value="C:cytoplasm"/>
    <property type="evidence" value="ECO:0007669"/>
    <property type="project" value="UniProtKB-SubCell"/>
</dbReference>
<evidence type="ECO:0000313" key="13">
    <source>
        <dbReference type="EMBL" id="ACF12874.1"/>
    </source>
</evidence>
<comment type="caution">
    <text evidence="11">Lacks conserved residue(s) required for the propagation of feature annotation.</text>
</comment>
<keyword evidence="6 11" id="KW-0460">Magnesium</keyword>
<comment type="subcellular location">
    <subcellularLocation>
        <location evidence="11">Cytoplasm</location>
    </subcellularLocation>
</comment>
<feature type="binding site" evidence="11">
    <location>
        <begin position="77"/>
        <end position="79"/>
    </location>
    <ligand>
        <name>FMN</name>
        <dbReference type="ChEBI" id="CHEBI:58210"/>
    </ligand>
</feature>
<dbReference type="SUPFAM" id="SSF51395">
    <property type="entry name" value="FMN-linked oxidoreductases"/>
    <property type="match status" value="1"/>
</dbReference>
<evidence type="ECO:0000256" key="11">
    <source>
        <dbReference type="HAMAP-Rule" id="MF_00354"/>
    </source>
</evidence>
<keyword evidence="3 11" id="KW-0285">Flavoprotein</keyword>
<proteinExistence type="inferred from homology"/>
<evidence type="ECO:0000256" key="3">
    <source>
        <dbReference type="ARBA" id="ARBA00022630"/>
    </source>
</evidence>
<feature type="binding site" evidence="11">
    <location>
        <begin position="18"/>
        <end position="19"/>
    </location>
    <ligand>
        <name>substrate</name>
    </ligand>
</feature>
<dbReference type="HOGENOM" id="CLU_065515_1_0_10"/>
<dbReference type="InterPro" id="IPR011179">
    <property type="entry name" value="IPdP_isomerase"/>
</dbReference>
<dbReference type="GO" id="GO:0004452">
    <property type="term" value="F:isopentenyl-diphosphate delta-isomerase activity"/>
    <property type="evidence" value="ECO:0007669"/>
    <property type="project" value="UniProtKB-UniRule"/>
</dbReference>
<dbReference type="PANTHER" id="PTHR43665">
    <property type="entry name" value="ISOPENTENYL-DIPHOSPHATE DELTA-ISOMERASE"/>
    <property type="match status" value="1"/>
</dbReference>
<feature type="binding site" evidence="11">
    <location>
        <position position="203"/>
    </location>
    <ligand>
        <name>FMN</name>
        <dbReference type="ChEBI" id="CHEBI:58210"/>
    </ligand>
</feature>
<protein>
    <recommendedName>
        <fullName evidence="11">Isopentenyl-diphosphate delta-isomerase</fullName>
        <shortName evidence="11">IPP isomerase</shortName>
        <ecNumber evidence="11">5.3.3.2</ecNumber>
    </recommendedName>
    <alternativeName>
        <fullName evidence="11">Isopentenyl diphosphate:dimethylallyl diphosphate isomerase</fullName>
    </alternativeName>
    <alternativeName>
        <fullName evidence="11">Isopentenyl pyrophosphate isomerase</fullName>
    </alternativeName>
    <alternativeName>
        <fullName evidence="11">Type 2 isopentenyl diphosphate isomerase</fullName>
        <shortName evidence="11">IDI-2</shortName>
    </alternativeName>
</protein>
<comment type="cofactor">
    <cofactor evidence="11">
        <name>NADPH</name>
        <dbReference type="ChEBI" id="CHEBI:57783"/>
    </cofactor>
</comment>
<keyword evidence="8 11" id="KW-0414">Isoprene biosynthesis</keyword>
<dbReference type="Pfam" id="PF01070">
    <property type="entry name" value="FMN_dh"/>
    <property type="match status" value="2"/>
</dbReference>
<evidence type="ECO:0000256" key="8">
    <source>
        <dbReference type="ARBA" id="ARBA00023229"/>
    </source>
</evidence>
<dbReference type="InterPro" id="IPR013785">
    <property type="entry name" value="Aldolase_TIM"/>
</dbReference>
<keyword evidence="2 11" id="KW-0963">Cytoplasm</keyword>
<dbReference type="NCBIfam" id="TIGR02151">
    <property type="entry name" value="IPP_isom_2"/>
    <property type="match status" value="1"/>
</dbReference>
<evidence type="ECO:0000259" key="12">
    <source>
        <dbReference type="Pfam" id="PF01070"/>
    </source>
</evidence>
<keyword evidence="9 11" id="KW-0413">Isomerase</keyword>
<feature type="binding site" evidence="11">
    <location>
        <begin position="317"/>
        <end position="318"/>
    </location>
    <ligand>
        <name>FMN</name>
        <dbReference type="ChEBI" id="CHEBI:58210"/>
    </ligand>
</feature>
<comment type="similarity">
    <text evidence="11">Belongs to the IPP isomerase type 2 family.</text>
</comment>
<dbReference type="CDD" id="cd02811">
    <property type="entry name" value="IDI-2_FMN"/>
    <property type="match status" value="1"/>
</dbReference>
<evidence type="ECO:0000256" key="7">
    <source>
        <dbReference type="ARBA" id="ARBA00022857"/>
    </source>
</evidence>
<sequence>MHNRHFTRPSELTEIVERKQSHVEICLNGPIDYENKTNGFDHYFFEHTATPEVNFSEIDLSTTFLGRKISYPLMISSMTGGYSGAMFVNQMLAEICQHLNIPLGVGSMRQALEDKSYQQSFEIVRKVAQNVQIFANIGAPEVAQGLSRDQLKFLTNLIKADGLIIHINPAQELFQPEGNTNFKGFLSQLKALIDAVQIPVIAKEVGAGISGKVAARLIDAGVTAIDVAGAGGTSWQKVEKVRYERKYGIDKRFSATAMNELLNWGIPTAECLVQITKLKASEPEKYNNIELISSGGISNGVEIAKSLALGAQIAASARPILKQLLAREDSSQDNLERTIMTWMNDLRATMFLAGVSSIAQLRQTKLICRQRQDFFQSAHEL</sequence>
<dbReference type="EC" id="5.3.3.2" evidence="11"/>
<dbReference type="InterPro" id="IPR000262">
    <property type="entry name" value="FMN-dep_DH"/>
</dbReference>
<feature type="domain" description="FMN-dependent dehydrogenase" evidence="12">
    <location>
        <begin position="33"/>
        <end position="112"/>
    </location>
</feature>
<keyword evidence="4 11" id="KW-0288">FMN</keyword>
<dbReference type="GO" id="GO:0000287">
    <property type="term" value="F:magnesium ion binding"/>
    <property type="evidence" value="ECO:0007669"/>
    <property type="project" value="UniProtKB-UniRule"/>
</dbReference>
<evidence type="ECO:0000256" key="10">
    <source>
        <dbReference type="ARBA" id="ARBA00025810"/>
    </source>
</evidence>
<dbReference type="AlphaFoldDB" id="B3QU76"/>
<feature type="binding site" evidence="11">
    <location>
        <position position="233"/>
    </location>
    <ligand>
        <name>FMN</name>
        <dbReference type="ChEBI" id="CHEBI:58210"/>
    </ligand>
</feature>
<dbReference type="PANTHER" id="PTHR43665:SF1">
    <property type="entry name" value="ISOPENTENYL-DIPHOSPHATE DELTA-ISOMERASE"/>
    <property type="match status" value="1"/>
</dbReference>
<dbReference type="GO" id="GO:0008299">
    <property type="term" value="P:isoprenoid biosynthetic process"/>
    <property type="evidence" value="ECO:0007669"/>
    <property type="project" value="UniProtKB-UniRule"/>
</dbReference>
<reference evidence="13 14" key="1">
    <citation type="submission" date="2008-06" db="EMBL/GenBank/DDBJ databases">
        <title>Complete sequence of Chloroherpeton thalassium ATCC 35110.</title>
        <authorList>
            <consortium name="US DOE Joint Genome Institute"/>
            <person name="Lucas S."/>
            <person name="Copeland A."/>
            <person name="Lapidus A."/>
            <person name="Glavina del Rio T."/>
            <person name="Dalin E."/>
            <person name="Tice H."/>
            <person name="Bruce D."/>
            <person name="Goodwin L."/>
            <person name="Pitluck S."/>
            <person name="Schmutz J."/>
            <person name="Larimer F."/>
            <person name="Land M."/>
            <person name="Hauser L."/>
            <person name="Kyrpides N."/>
            <person name="Mikhailova N."/>
            <person name="Liu Z."/>
            <person name="Li T."/>
            <person name="Zhao F."/>
            <person name="Overmann J."/>
            <person name="Bryant D.A."/>
            <person name="Richardson P."/>
        </authorList>
    </citation>
    <scope>NUCLEOTIDE SEQUENCE [LARGE SCALE GENOMIC DNA]</scope>
    <source>
        <strain evidence="14">ATCC 35110 / GB-78</strain>
    </source>
</reference>
<evidence type="ECO:0000256" key="2">
    <source>
        <dbReference type="ARBA" id="ARBA00022490"/>
    </source>
</evidence>
<comment type="cofactor">
    <cofactor evidence="1 11">
        <name>FMN</name>
        <dbReference type="ChEBI" id="CHEBI:58210"/>
    </cofactor>
</comment>
<comment type="subunit">
    <text evidence="10 11">Homooctamer. Dimer of tetramers.</text>
</comment>
<keyword evidence="7 11" id="KW-0521">NADP</keyword>
<evidence type="ECO:0000256" key="5">
    <source>
        <dbReference type="ARBA" id="ARBA00022723"/>
    </source>
</evidence>
<evidence type="ECO:0000256" key="4">
    <source>
        <dbReference type="ARBA" id="ARBA00022643"/>
    </source>
</evidence>
<dbReference type="EMBL" id="CP001100">
    <property type="protein sequence ID" value="ACF12874.1"/>
    <property type="molecule type" value="Genomic_DNA"/>
</dbReference>
<evidence type="ECO:0000256" key="9">
    <source>
        <dbReference type="ARBA" id="ARBA00023235"/>
    </source>
</evidence>
<dbReference type="PIRSF" id="PIRSF003314">
    <property type="entry name" value="IPP_isomerase"/>
    <property type="match status" value="1"/>
</dbReference>
<comment type="function">
    <text evidence="11">Involved in the biosynthesis of isoprenoids. Catalyzes the 1,3-allylic rearrangement of the homoallylic substrate isopentenyl (IPP) to its allylic isomer, dimethylallyl diphosphate (DMAPP).</text>
</comment>
<feature type="domain" description="FMN-dependent dehydrogenase" evidence="12">
    <location>
        <begin position="187"/>
        <end position="365"/>
    </location>
</feature>
<feature type="binding site" evidence="11">
    <location>
        <position position="107"/>
    </location>
    <ligand>
        <name>FMN</name>
        <dbReference type="ChEBI" id="CHEBI:58210"/>
    </ligand>
</feature>
<dbReference type="HAMAP" id="MF_00354">
    <property type="entry name" value="Idi_2"/>
    <property type="match status" value="1"/>
</dbReference>
<feature type="binding site" evidence="11">
    <location>
        <position position="76"/>
    </location>
    <ligand>
        <name>FMN</name>
        <dbReference type="ChEBI" id="CHEBI:58210"/>
    </ligand>
</feature>
<keyword evidence="5 11" id="KW-0479">Metal-binding</keyword>
<dbReference type="SMART" id="SM01240">
    <property type="entry name" value="IMPDH"/>
    <property type="match status" value="1"/>
</dbReference>
<dbReference type="GO" id="GO:0016491">
    <property type="term" value="F:oxidoreductase activity"/>
    <property type="evidence" value="ECO:0007669"/>
    <property type="project" value="InterPro"/>
</dbReference>
<keyword evidence="14" id="KW-1185">Reference proteome</keyword>
<feature type="binding site" evidence="11">
    <location>
        <position position="172"/>
    </location>
    <ligand>
        <name>Mg(2+)</name>
        <dbReference type="ChEBI" id="CHEBI:18420"/>
    </ligand>
</feature>
<evidence type="ECO:0000313" key="14">
    <source>
        <dbReference type="Proteomes" id="UP000001208"/>
    </source>
</evidence>
<name>B3QU76_CHLT3</name>
<gene>
    <name evidence="11" type="primary">fni</name>
    <name evidence="13" type="ordered locus">Ctha_0403</name>
</gene>
<evidence type="ECO:0000256" key="1">
    <source>
        <dbReference type="ARBA" id="ARBA00001917"/>
    </source>
</evidence>
<dbReference type="Proteomes" id="UP000001208">
    <property type="component" value="Chromosome"/>
</dbReference>
<feature type="binding site" evidence="11">
    <location>
        <begin position="107"/>
        <end position="109"/>
    </location>
    <ligand>
        <name>substrate</name>
    </ligand>
</feature>
<dbReference type="OrthoDB" id="9795032at2"/>
<dbReference type="RefSeq" id="WP_012498958.1">
    <property type="nucleotide sequence ID" value="NC_011026.1"/>
</dbReference>
<comment type="cofactor">
    <cofactor evidence="11">
        <name>Mg(2+)</name>
        <dbReference type="ChEBI" id="CHEBI:18420"/>
    </cofactor>
</comment>
<dbReference type="Gene3D" id="3.20.20.70">
    <property type="entry name" value="Aldolase class I"/>
    <property type="match status" value="1"/>
</dbReference>